<dbReference type="GO" id="GO:0008914">
    <property type="term" value="F:leucyl-tRNA--protein transferase activity"/>
    <property type="evidence" value="ECO:0007669"/>
    <property type="project" value="UniProtKB-UniRule"/>
</dbReference>
<accession>A0A099KQL2</accession>
<evidence type="ECO:0000256" key="1">
    <source>
        <dbReference type="ARBA" id="ARBA00022490"/>
    </source>
</evidence>
<proteinExistence type="inferred from homology"/>
<dbReference type="InterPro" id="IPR007472">
    <property type="entry name" value="N-end_Aminoacyl_Trfase_C"/>
</dbReference>
<evidence type="ECO:0000259" key="5">
    <source>
        <dbReference type="Pfam" id="PF04376"/>
    </source>
</evidence>
<dbReference type="Pfam" id="PF04376">
    <property type="entry name" value="ATE_N"/>
    <property type="match status" value="1"/>
</dbReference>
<dbReference type="GO" id="GO:0071596">
    <property type="term" value="P:ubiquitin-dependent protein catabolic process via the N-end rule pathway"/>
    <property type="evidence" value="ECO:0007669"/>
    <property type="project" value="InterPro"/>
</dbReference>
<comment type="function">
    <text evidence="4">Functions in the N-end rule pathway of protein degradation where it conjugates Leu from its aminoacyl-tRNA to the N-termini of proteins containing an N-terminal aspartate or glutamate.</text>
</comment>
<dbReference type="InterPro" id="IPR016181">
    <property type="entry name" value="Acyl_CoA_acyltransferase"/>
</dbReference>
<dbReference type="HAMAP" id="MF_00689">
    <property type="entry name" value="Bpt"/>
    <property type="match status" value="1"/>
</dbReference>
<keyword evidence="2 4" id="KW-0808">Transferase</keyword>
<gene>
    <name evidence="4" type="primary">bpt</name>
    <name evidence="7" type="ORF">ND2E_3071</name>
</gene>
<feature type="domain" description="N-end rule aminoacyl transferase C-terminal" evidence="6">
    <location>
        <begin position="105"/>
        <end position="232"/>
    </location>
</feature>
<name>A0A099KQL2_COLPS</name>
<comment type="caution">
    <text evidence="7">The sequence shown here is derived from an EMBL/GenBank/DDBJ whole genome shotgun (WGS) entry which is preliminary data.</text>
</comment>
<dbReference type="InterPro" id="IPR017138">
    <property type="entry name" value="Asp_Glu_LeuTrfase"/>
</dbReference>
<dbReference type="OrthoDB" id="9782022at2"/>
<dbReference type="PANTHER" id="PTHR21367:SF1">
    <property type="entry name" value="ARGINYL-TRNA--PROTEIN TRANSFERASE 1"/>
    <property type="match status" value="1"/>
</dbReference>
<sequence length="253" mass="29301">MSDASYKLGITKTFPCNYLPEQQERLLIAVDERLHNSESYGWLMTQGFRRSGDQSYRPNCPNCNACHSIRVLTNDFVPSKSQKRSIKRNSHFIIKESAQLKNSYYPLFENYINTLHQDGSMYPASFEQFESFLSCNLTQQLFIETWLPANEDNGLTEDKLVCVAVTDVLSNGLSAVYTFYHPEFKANGLGVFSILTQLNFCQNMSLPYLYLGYQIDECQKMNYKDRYFPFERFIDGQWHINTKASVNKAKIAK</sequence>
<dbReference type="PATRIC" id="fig|28229.4.peg.2117"/>
<dbReference type="PIRSF" id="PIRSF037208">
    <property type="entry name" value="ATE_pro_prd"/>
    <property type="match status" value="1"/>
</dbReference>
<evidence type="ECO:0000313" key="8">
    <source>
        <dbReference type="Proteomes" id="UP000029843"/>
    </source>
</evidence>
<evidence type="ECO:0000313" key="7">
    <source>
        <dbReference type="EMBL" id="KGJ91963.1"/>
    </source>
</evidence>
<dbReference type="GO" id="GO:0005737">
    <property type="term" value="C:cytoplasm"/>
    <property type="evidence" value="ECO:0007669"/>
    <property type="project" value="UniProtKB-SubCell"/>
</dbReference>
<protein>
    <recommendedName>
        <fullName evidence="4">Aspartate/glutamate leucyltransferase</fullName>
        <ecNumber evidence="4">2.3.2.29</ecNumber>
    </recommendedName>
</protein>
<dbReference type="InterPro" id="IPR030700">
    <property type="entry name" value="N-end_Aminoacyl_Trfase"/>
</dbReference>
<dbReference type="InterPro" id="IPR007471">
    <property type="entry name" value="N-end_Aminoacyl_Trfase_N"/>
</dbReference>
<dbReference type="GO" id="GO:0004057">
    <property type="term" value="F:arginyl-tRNA--protein transferase activity"/>
    <property type="evidence" value="ECO:0007669"/>
    <property type="project" value="InterPro"/>
</dbReference>
<comment type="subcellular location">
    <subcellularLocation>
        <location evidence="4">Cytoplasm</location>
    </subcellularLocation>
</comment>
<dbReference type="Pfam" id="PF04377">
    <property type="entry name" value="ATE_C"/>
    <property type="match status" value="1"/>
</dbReference>
<organism evidence="7 8">
    <name type="scientific">Colwellia psychrerythraea</name>
    <name type="common">Vibrio psychroerythus</name>
    <dbReference type="NCBI Taxonomy" id="28229"/>
    <lineage>
        <taxon>Bacteria</taxon>
        <taxon>Pseudomonadati</taxon>
        <taxon>Pseudomonadota</taxon>
        <taxon>Gammaproteobacteria</taxon>
        <taxon>Alteromonadales</taxon>
        <taxon>Colwelliaceae</taxon>
        <taxon>Colwellia</taxon>
    </lineage>
</organism>
<dbReference type="Proteomes" id="UP000029843">
    <property type="component" value="Unassembled WGS sequence"/>
</dbReference>
<evidence type="ECO:0000259" key="6">
    <source>
        <dbReference type="Pfam" id="PF04377"/>
    </source>
</evidence>
<comment type="catalytic activity">
    <reaction evidence="4">
        <text>N-terminal L-aspartyl-[protein] + L-leucyl-tRNA(Leu) = N-terminal L-leucyl-L-aspartyl-[protein] + tRNA(Leu) + H(+)</text>
        <dbReference type="Rhea" id="RHEA:50420"/>
        <dbReference type="Rhea" id="RHEA-COMP:9613"/>
        <dbReference type="Rhea" id="RHEA-COMP:9622"/>
        <dbReference type="Rhea" id="RHEA-COMP:12669"/>
        <dbReference type="Rhea" id="RHEA-COMP:12674"/>
        <dbReference type="ChEBI" id="CHEBI:15378"/>
        <dbReference type="ChEBI" id="CHEBI:64720"/>
        <dbReference type="ChEBI" id="CHEBI:78442"/>
        <dbReference type="ChEBI" id="CHEBI:78494"/>
        <dbReference type="ChEBI" id="CHEBI:133042"/>
        <dbReference type="EC" id="2.3.2.29"/>
    </reaction>
</comment>
<evidence type="ECO:0000256" key="4">
    <source>
        <dbReference type="HAMAP-Rule" id="MF_00689"/>
    </source>
</evidence>
<reference evidence="7 8" key="1">
    <citation type="submission" date="2014-08" db="EMBL/GenBank/DDBJ databases">
        <title>Genomic and Phenotypic Diversity of Colwellia psychrerythraea strains from Disparate Marine Basins.</title>
        <authorList>
            <person name="Techtmann S.M."/>
            <person name="Stelling S.C."/>
            <person name="Utturkar S.M."/>
            <person name="Alshibli N."/>
            <person name="Harris A."/>
            <person name="Brown S.D."/>
            <person name="Hazen T.C."/>
        </authorList>
    </citation>
    <scope>NUCLEOTIDE SEQUENCE [LARGE SCALE GENOMIC DNA]</scope>
    <source>
        <strain evidence="7 8">ND2E</strain>
    </source>
</reference>
<dbReference type="SUPFAM" id="SSF55729">
    <property type="entry name" value="Acyl-CoA N-acyltransferases (Nat)"/>
    <property type="match status" value="1"/>
</dbReference>
<comment type="similarity">
    <text evidence="4">Belongs to the R-transferase family. Bpt subfamily.</text>
</comment>
<dbReference type="NCBIfam" id="NF002342">
    <property type="entry name" value="PRK01305.1-3"/>
    <property type="match status" value="1"/>
</dbReference>
<dbReference type="NCBIfam" id="NF002346">
    <property type="entry name" value="PRK01305.2-3"/>
    <property type="match status" value="1"/>
</dbReference>
<evidence type="ECO:0000256" key="3">
    <source>
        <dbReference type="ARBA" id="ARBA00023315"/>
    </source>
</evidence>
<keyword evidence="3 4" id="KW-0012">Acyltransferase</keyword>
<keyword evidence="1 4" id="KW-0963">Cytoplasm</keyword>
<dbReference type="NCBIfam" id="NF002345">
    <property type="entry name" value="PRK01305.2-2"/>
    <property type="match status" value="1"/>
</dbReference>
<dbReference type="AlphaFoldDB" id="A0A099KQL2"/>
<dbReference type="EMBL" id="JQED01000024">
    <property type="protein sequence ID" value="KGJ91963.1"/>
    <property type="molecule type" value="Genomic_DNA"/>
</dbReference>
<comment type="catalytic activity">
    <reaction evidence="4">
        <text>N-terminal L-glutamyl-[protein] + L-leucyl-tRNA(Leu) = N-terminal L-leucyl-L-glutamyl-[protein] + tRNA(Leu) + H(+)</text>
        <dbReference type="Rhea" id="RHEA:50412"/>
        <dbReference type="Rhea" id="RHEA-COMP:9613"/>
        <dbReference type="Rhea" id="RHEA-COMP:9622"/>
        <dbReference type="Rhea" id="RHEA-COMP:12664"/>
        <dbReference type="Rhea" id="RHEA-COMP:12668"/>
        <dbReference type="ChEBI" id="CHEBI:15378"/>
        <dbReference type="ChEBI" id="CHEBI:64721"/>
        <dbReference type="ChEBI" id="CHEBI:78442"/>
        <dbReference type="ChEBI" id="CHEBI:78494"/>
        <dbReference type="ChEBI" id="CHEBI:133041"/>
        <dbReference type="EC" id="2.3.2.29"/>
    </reaction>
</comment>
<dbReference type="PANTHER" id="PTHR21367">
    <property type="entry name" value="ARGININE-TRNA-PROTEIN TRANSFERASE 1"/>
    <property type="match status" value="1"/>
</dbReference>
<dbReference type="RefSeq" id="WP_033093843.1">
    <property type="nucleotide sequence ID" value="NZ_JQED01000024.1"/>
</dbReference>
<feature type="domain" description="N-end aminoacyl transferase N-terminal" evidence="5">
    <location>
        <begin position="15"/>
        <end position="84"/>
    </location>
</feature>
<evidence type="ECO:0000256" key="2">
    <source>
        <dbReference type="ARBA" id="ARBA00022679"/>
    </source>
</evidence>
<dbReference type="EC" id="2.3.2.29" evidence="4"/>